<comment type="caution">
    <text evidence="2">The sequence shown here is derived from an EMBL/GenBank/DDBJ whole genome shotgun (WGS) entry which is preliminary data.</text>
</comment>
<dbReference type="Gene3D" id="3.30.1330.40">
    <property type="entry name" value="RutC-like"/>
    <property type="match status" value="1"/>
</dbReference>
<dbReference type="GO" id="GO:0019239">
    <property type="term" value="F:deaminase activity"/>
    <property type="evidence" value="ECO:0007669"/>
    <property type="project" value="TreeGrafter"/>
</dbReference>
<proteinExistence type="inferred from homology"/>
<dbReference type="InterPro" id="IPR006175">
    <property type="entry name" value="YjgF/YER057c/UK114"/>
</dbReference>
<evidence type="ECO:0000256" key="1">
    <source>
        <dbReference type="ARBA" id="ARBA00010552"/>
    </source>
</evidence>
<gene>
    <name evidence="2" type="ORF">JI739_16280</name>
</gene>
<dbReference type="GO" id="GO:0005829">
    <property type="term" value="C:cytosol"/>
    <property type="evidence" value="ECO:0007669"/>
    <property type="project" value="TreeGrafter"/>
</dbReference>
<keyword evidence="3" id="KW-1185">Reference proteome</keyword>
<dbReference type="SUPFAM" id="SSF55298">
    <property type="entry name" value="YjgF-like"/>
    <property type="match status" value="1"/>
</dbReference>
<dbReference type="RefSeq" id="WP_201684988.1">
    <property type="nucleotide sequence ID" value="NZ_JAEQNA010000006.1"/>
</dbReference>
<dbReference type="Proteomes" id="UP000613011">
    <property type="component" value="Unassembled WGS sequence"/>
</dbReference>
<dbReference type="Pfam" id="PF01042">
    <property type="entry name" value="Ribonuc_L-PSP"/>
    <property type="match status" value="1"/>
</dbReference>
<dbReference type="AlphaFoldDB" id="A0A936ZR16"/>
<dbReference type="PANTHER" id="PTHR11803">
    <property type="entry name" value="2-IMINOBUTANOATE/2-IMINOPROPANOATE DEAMINASE RIDA"/>
    <property type="match status" value="1"/>
</dbReference>
<sequence length="136" mass="14785">MPMTASNPQRQEYSAPGVNPPISHYCDAVRFGDLLFVSGMAPLDEEGRVVGGDDVAAQTRQVFENMRKALAAAGASFADILKVTVYLTDVNDRQLINPVRQEYFGEHRPASTLFAVHQLAVPGMKVEIEAVAGIPR</sequence>
<protein>
    <submittedName>
        <fullName evidence="2">RidA family protein</fullName>
    </submittedName>
</protein>
<dbReference type="InterPro" id="IPR035959">
    <property type="entry name" value="RutC-like_sf"/>
</dbReference>
<reference evidence="2" key="1">
    <citation type="submission" date="2021-01" db="EMBL/GenBank/DDBJ databases">
        <title>Ramlibacter sp. strain AW1 16S ribosomal RNA gene Genome sequencing and assembly.</title>
        <authorList>
            <person name="Kang M."/>
        </authorList>
    </citation>
    <scope>NUCLEOTIDE SEQUENCE</scope>
    <source>
        <strain evidence="2">AW1</strain>
    </source>
</reference>
<evidence type="ECO:0000313" key="2">
    <source>
        <dbReference type="EMBL" id="MBL0421908.1"/>
    </source>
</evidence>
<dbReference type="PANTHER" id="PTHR11803:SF58">
    <property type="entry name" value="PROTEIN HMF1-RELATED"/>
    <property type="match status" value="1"/>
</dbReference>
<comment type="similarity">
    <text evidence="1">Belongs to the RutC family.</text>
</comment>
<name>A0A936ZR16_9BURK</name>
<accession>A0A936ZR16</accession>
<dbReference type="EMBL" id="JAEQNA010000006">
    <property type="protein sequence ID" value="MBL0421908.1"/>
    <property type="molecule type" value="Genomic_DNA"/>
</dbReference>
<dbReference type="CDD" id="cd00448">
    <property type="entry name" value="YjgF_YER057c_UK114_family"/>
    <property type="match status" value="1"/>
</dbReference>
<organism evidence="2 3">
    <name type="scientific">Ramlibacter aurantiacus</name>
    <dbReference type="NCBI Taxonomy" id="2801330"/>
    <lineage>
        <taxon>Bacteria</taxon>
        <taxon>Pseudomonadati</taxon>
        <taxon>Pseudomonadota</taxon>
        <taxon>Betaproteobacteria</taxon>
        <taxon>Burkholderiales</taxon>
        <taxon>Comamonadaceae</taxon>
        <taxon>Ramlibacter</taxon>
    </lineage>
</organism>
<evidence type="ECO:0000313" key="3">
    <source>
        <dbReference type="Proteomes" id="UP000613011"/>
    </source>
</evidence>